<gene>
    <name evidence="2" type="ORF">FC36_GL000312</name>
</gene>
<dbReference type="EMBL" id="AZFH01000011">
    <property type="protein sequence ID" value="KRL83270.1"/>
    <property type="molecule type" value="Genomic_DNA"/>
</dbReference>
<dbReference type="AlphaFoldDB" id="A0A0R1TP92"/>
<evidence type="ECO:0000313" key="2">
    <source>
        <dbReference type="EMBL" id="KRL83270.1"/>
    </source>
</evidence>
<proteinExistence type="predicted"/>
<reference evidence="2 3" key="1">
    <citation type="journal article" date="2015" name="Genome Announc.">
        <title>Expanding the biotechnology potential of lactobacilli through comparative genomics of 213 strains and associated genera.</title>
        <authorList>
            <person name="Sun Z."/>
            <person name="Harris H.M."/>
            <person name="McCann A."/>
            <person name="Guo C."/>
            <person name="Argimon S."/>
            <person name="Zhang W."/>
            <person name="Yang X."/>
            <person name="Jeffery I.B."/>
            <person name="Cooney J.C."/>
            <person name="Kagawa T.F."/>
            <person name="Liu W."/>
            <person name="Song Y."/>
            <person name="Salvetti E."/>
            <person name="Wrobel A."/>
            <person name="Rasinkangas P."/>
            <person name="Parkhill J."/>
            <person name="Rea M.C."/>
            <person name="O'Sullivan O."/>
            <person name="Ritari J."/>
            <person name="Douillard F.P."/>
            <person name="Paul Ross R."/>
            <person name="Yang R."/>
            <person name="Briner A.E."/>
            <person name="Felis G.E."/>
            <person name="de Vos W.M."/>
            <person name="Barrangou R."/>
            <person name="Klaenhammer T.R."/>
            <person name="Caufield P.W."/>
            <person name="Cui Y."/>
            <person name="Zhang H."/>
            <person name="O'Toole P.W."/>
        </authorList>
    </citation>
    <scope>NUCLEOTIDE SEQUENCE [LARGE SCALE GENOMIC DNA]</scope>
    <source>
        <strain evidence="2 3">DSM 15833</strain>
    </source>
</reference>
<organism evidence="2 3">
    <name type="scientific">Ligilactobacillus equi DSM 15833 = JCM 10991</name>
    <dbReference type="NCBI Taxonomy" id="1423740"/>
    <lineage>
        <taxon>Bacteria</taxon>
        <taxon>Bacillati</taxon>
        <taxon>Bacillota</taxon>
        <taxon>Bacilli</taxon>
        <taxon>Lactobacillales</taxon>
        <taxon>Lactobacillaceae</taxon>
        <taxon>Ligilactobacillus</taxon>
    </lineage>
</organism>
<sequence length="53" mass="5614">MNKQIFCPNCGHANNADEKFCANCGQSLADVVQPTPPTENNTTSQAKTCPNCG</sequence>
<dbReference type="OrthoDB" id="153483at2"/>
<dbReference type="Pfam" id="PF12773">
    <property type="entry name" value="DZR"/>
    <property type="match status" value="1"/>
</dbReference>
<dbReference type="Proteomes" id="UP000051048">
    <property type="component" value="Unassembled WGS sequence"/>
</dbReference>
<name>A0A0R1TP92_9LACO</name>
<evidence type="ECO:0000313" key="3">
    <source>
        <dbReference type="Proteomes" id="UP000051048"/>
    </source>
</evidence>
<dbReference type="PATRIC" id="fig|1423740.3.peg.336"/>
<protein>
    <recommendedName>
        <fullName evidence="1">DZANK-type domain-containing protein</fullName>
    </recommendedName>
</protein>
<dbReference type="InterPro" id="IPR025874">
    <property type="entry name" value="DZR"/>
</dbReference>
<evidence type="ECO:0000259" key="1">
    <source>
        <dbReference type="Pfam" id="PF12773"/>
    </source>
</evidence>
<dbReference type="STRING" id="1423740.FC36_GL000312"/>
<dbReference type="RefSeq" id="WP_081781927.1">
    <property type="nucleotide sequence ID" value="NZ_AZFH01000011.1"/>
</dbReference>
<comment type="caution">
    <text evidence="2">The sequence shown here is derived from an EMBL/GenBank/DDBJ whole genome shotgun (WGS) entry which is preliminary data.</text>
</comment>
<accession>A0A0R1TP92</accession>
<feature type="domain" description="DZANK-type" evidence="1">
    <location>
        <begin position="7"/>
        <end position="53"/>
    </location>
</feature>